<name>A0AAE8MX60_9PEZI</name>
<evidence type="ECO:0000256" key="1">
    <source>
        <dbReference type="SAM" id="MobiDB-lite"/>
    </source>
</evidence>
<feature type="compositionally biased region" description="Polar residues" evidence="1">
    <location>
        <begin position="32"/>
        <end position="42"/>
    </location>
</feature>
<dbReference type="AlphaFoldDB" id="A0AAE8MX60"/>
<evidence type="ECO:0000313" key="3">
    <source>
        <dbReference type="EMBL" id="SPO02152.1"/>
    </source>
</evidence>
<proteinExistence type="predicted"/>
<sequence>MAASDHPEEIPEDTRKSAEDRKAASALANLNAEPSPQGNGNVDQAAVSAAMKKLGGGKGGVSLPIRGNVKIEQADVALLVEQLDLAKGKATELLKSNDGNAVKALRAFVQGNV</sequence>
<dbReference type="Pfam" id="PF19026">
    <property type="entry name" value="UBA_HYPK"/>
    <property type="match status" value="1"/>
</dbReference>
<dbReference type="InterPro" id="IPR044034">
    <property type="entry name" value="NAC-like_UBA"/>
</dbReference>
<protein>
    <recommendedName>
        <fullName evidence="2">Nascent polypeptide-associated complex subunit alpha-like UBA domain-containing protein</fullName>
    </recommendedName>
</protein>
<dbReference type="GO" id="GO:0043066">
    <property type="term" value="P:negative regulation of apoptotic process"/>
    <property type="evidence" value="ECO:0007669"/>
    <property type="project" value="TreeGrafter"/>
</dbReference>
<evidence type="ECO:0000313" key="4">
    <source>
        <dbReference type="Proteomes" id="UP001187682"/>
    </source>
</evidence>
<dbReference type="PANTHER" id="PTHR31184">
    <property type="entry name" value="HUNTINGTIN-INTERACTING PROTEIN K FAMILY MEMBER"/>
    <property type="match status" value="1"/>
</dbReference>
<keyword evidence="4" id="KW-1185">Reference proteome</keyword>
<dbReference type="PANTHER" id="PTHR31184:SF2">
    <property type="entry name" value="HUNTINGTIN-INTERACTING PROTEIN K"/>
    <property type="match status" value="1"/>
</dbReference>
<feature type="region of interest" description="Disordered" evidence="1">
    <location>
        <begin position="1"/>
        <end position="44"/>
    </location>
</feature>
<dbReference type="EMBL" id="ONZQ02000006">
    <property type="protein sequence ID" value="SPO02152.1"/>
    <property type="molecule type" value="Genomic_DNA"/>
</dbReference>
<reference evidence="3" key="1">
    <citation type="submission" date="2018-03" db="EMBL/GenBank/DDBJ databases">
        <authorList>
            <person name="Guldener U."/>
        </authorList>
    </citation>
    <scope>NUCLEOTIDE SEQUENCE</scope>
</reference>
<gene>
    <name evidence="3" type="ORF">DNG_04825</name>
</gene>
<dbReference type="GO" id="GO:0050821">
    <property type="term" value="P:protein stabilization"/>
    <property type="evidence" value="ECO:0007669"/>
    <property type="project" value="TreeGrafter"/>
</dbReference>
<feature type="domain" description="Nascent polypeptide-associated complex subunit alpha-like UBA" evidence="2">
    <location>
        <begin position="69"/>
        <end position="109"/>
    </location>
</feature>
<dbReference type="CDD" id="cd14361">
    <property type="entry name" value="UBA_HYPK"/>
    <property type="match status" value="1"/>
</dbReference>
<comment type="caution">
    <text evidence="3">The sequence shown here is derived from an EMBL/GenBank/DDBJ whole genome shotgun (WGS) entry which is preliminary data.</text>
</comment>
<feature type="compositionally biased region" description="Basic and acidic residues" evidence="1">
    <location>
        <begin position="1"/>
        <end position="23"/>
    </location>
</feature>
<dbReference type="InterPro" id="IPR052617">
    <property type="entry name" value="Huntingtin-int_K"/>
</dbReference>
<organism evidence="3 4">
    <name type="scientific">Cephalotrichum gorgonifer</name>
    <dbReference type="NCBI Taxonomy" id="2041049"/>
    <lineage>
        <taxon>Eukaryota</taxon>
        <taxon>Fungi</taxon>
        <taxon>Dikarya</taxon>
        <taxon>Ascomycota</taxon>
        <taxon>Pezizomycotina</taxon>
        <taxon>Sordariomycetes</taxon>
        <taxon>Hypocreomycetidae</taxon>
        <taxon>Microascales</taxon>
        <taxon>Microascaceae</taxon>
        <taxon>Cephalotrichum</taxon>
    </lineage>
</organism>
<dbReference type="InterPro" id="IPR038922">
    <property type="entry name" value="HYPK_UBA"/>
</dbReference>
<accession>A0AAE8MX60</accession>
<evidence type="ECO:0000259" key="2">
    <source>
        <dbReference type="Pfam" id="PF19026"/>
    </source>
</evidence>
<dbReference type="Proteomes" id="UP001187682">
    <property type="component" value="Unassembled WGS sequence"/>
</dbReference>